<sequence length="41" mass="4171">MIRVCSLVCGHGDPIAAILTHEANVKAQSLLGFGACSCGNL</sequence>
<evidence type="ECO:0000313" key="1">
    <source>
        <dbReference type="EMBL" id="ACK80619.1"/>
    </source>
</evidence>
<evidence type="ECO:0000313" key="2">
    <source>
        <dbReference type="Proteomes" id="UP000001362"/>
    </source>
</evidence>
<dbReference type="STRING" id="243159.AFE_0839"/>
<dbReference type="Proteomes" id="UP000001362">
    <property type="component" value="Chromosome"/>
</dbReference>
<dbReference type="KEGG" id="afr:AFE_0839"/>
<organism evidence="1 2">
    <name type="scientific">Acidithiobacillus ferrooxidans (strain ATCC 23270 / DSM 14882 / CIP 104768 / NCIMB 8455)</name>
    <name type="common">Ferrobacillus ferrooxidans (strain ATCC 23270)</name>
    <dbReference type="NCBI Taxonomy" id="243159"/>
    <lineage>
        <taxon>Bacteria</taxon>
        <taxon>Pseudomonadati</taxon>
        <taxon>Pseudomonadota</taxon>
        <taxon>Acidithiobacillia</taxon>
        <taxon>Acidithiobacillales</taxon>
        <taxon>Acidithiobacillaceae</taxon>
        <taxon>Acidithiobacillus</taxon>
    </lineage>
</organism>
<keyword evidence="2" id="KW-1185">Reference proteome</keyword>
<gene>
    <name evidence="1" type="ordered locus">AFE_0839</name>
</gene>
<reference evidence="1 2" key="1">
    <citation type="journal article" date="2008" name="BMC Genomics">
        <title>Acidithiobacillus ferrooxidans metabolism: from genome sequence to industrial applications.</title>
        <authorList>
            <person name="Valdes J."/>
            <person name="Pedroso I."/>
            <person name="Quatrini R."/>
            <person name="Dodson R.J."/>
            <person name="Tettelin H."/>
            <person name="Blake R.II."/>
            <person name="Eisen J.A."/>
            <person name="Holmes D.S."/>
        </authorList>
    </citation>
    <scope>NUCLEOTIDE SEQUENCE [LARGE SCALE GENOMIC DNA]</scope>
    <source>
        <strain evidence="2">ATCC 23270 / DSM 14882 / CIP 104768 / NCIMB 8455</strain>
    </source>
</reference>
<dbReference type="EMBL" id="CP001219">
    <property type="protein sequence ID" value="ACK80619.1"/>
    <property type="molecule type" value="Genomic_DNA"/>
</dbReference>
<name>B7J6Q5_ACIF2</name>
<proteinExistence type="predicted"/>
<protein>
    <submittedName>
        <fullName evidence="1">Uncharacterized protein</fullName>
    </submittedName>
</protein>
<dbReference type="AlphaFoldDB" id="B7J6Q5"/>
<dbReference type="PaxDb" id="243159-AFE_0839"/>
<accession>B7J6Q5</accession>
<dbReference type="HOGENOM" id="CLU_3264232_0_0_6"/>